<dbReference type="AlphaFoldDB" id="A0A2H3KCU7"/>
<proteinExistence type="predicted"/>
<reference evidence="1 2" key="1">
    <citation type="submission" date="2017-09" db="EMBL/GenBank/DDBJ databases">
        <title>Whole genomes of Flavobacteriaceae.</title>
        <authorList>
            <person name="Stine C."/>
            <person name="Li C."/>
            <person name="Tadesse D."/>
        </authorList>
    </citation>
    <scope>NUCLEOTIDE SEQUENCE [LARGE SCALE GENOMIC DNA]</scope>
    <source>
        <strain evidence="1 2">ATCC 35036</strain>
    </source>
</reference>
<protein>
    <submittedName>
        <fullName evidence="1">Uncharacterized protein</fullName>
    </submittedName>
</protein>
<organism evidence="1 2">
    <name type="scientific">Flavobacterium branchiophilum</name>
    <dbReference type="NCBI Taxonomy" id="55197"/>
    <lineage>
        <taxon>Bacteria</taxon>
        <taxon>Pseudomonadati</taxon>
        <taxon>Bacteroidota</taxon>
        <taxon>Flavobacteriia</taxon>
        <taxon>Flavobacteriales</taxon>
        <taxon>Flavobacteriaceae</taxon>
        <taxon>Flavobacterium</taxon>
    </lineage>
</organism>
<sequence length="115" mass="13016">MKNKILIILLISPIFSFSQSDFEKILKSGEVIINGLAIIKNTKTEAKLSSKLIESVCIKNKLSDKVIFTLSSKDEDGKAIRKELVIQKDGKECIFDIQKGVYSYEIMLSNKEIFK</sequence>
<comment type="caution">
    <text evidence="1">The sequence shown here is derived from an EMBL/GenBank/DDBJ whole genome shotgun (WGS) entry which is preliminary data.</text>
</comment>
<dbReference type="OrthoDB" id="1255502at2"/>
<gene>
    <name evidence="1" type="ORF">B0A77_05020</name>
</gene>
<dbReference type="RefSeq" id="WP_097553751.1">
    <property type="nucleotide sequence ID" value="NZ_PCMW01000029.1"/>
</dbReference>
<evidence type="ECO:0000313" key="2">
    <source>
        <dbReference type="Proteomes" id="UP000220828"/>
    </source>
</evidence>
<dbReference type="EMBL" id="PCMW01000029">
    <property type="protein sequence ID" value="PDS25372.1"/>
    <property type="molecule type" value="Genomic_DNA"/>
</dbReference>
<evidence type="ECO:0000313" key="1">
    <source>
        <dbReference type="EMBL" id="PDS25372.1"/>
    </source>
</evidence>
<name>A0A2H3KCU7_9FLAO</name>
<dbReference type="Proteomes" id="UP000220828">
    <property type="component" value="Unassembled WGS sequence"/>
</dbReference>
<accession>A0A2H3KCU7</accession>